<dbReference type="PROSITE" id="PS51007">
    <property type="entry name" value="CYTC"/>
    <property type="match status" value="1"/>
</dbReference>
<evidence type="ECO:0000256" key="1">
    <source>
        <dbReference type="ARBA" id="ARBA00022617"/>
    </source>
</evidence>
<keyword evidence="2 4" id="KW-0479">Metal-binding</keyword>
<sequence length="144" mass="14555">MASAAPALSQPRPVPRHRWAIGILAAAAAAVAACGCGATHGPATAARTIAPAGAGPVGGLTAGRRLYVAAGCGRCHALRDAGARGGSGPDFDTSERLDRAGILAGLVEGANGMPSYADRLPSARRELLADYLLAVAWRPHRRGR</sequence>
<dbReference type="GO" id="GO:0046872">
    <property type="term" value="F:metal ion binding"/>
    <property type="evidence" value="ECO:0007669"/>
    <property type="project" value="UniProtKB-KW"/>
</dbReference>
<evidence type="ECO:0000256" key="3">
    <source>
        <dbReference type="ARBA" id="ARBA00023004"/>
    </source>
</evidence>
<proteinExistence type="predicted"/>
<dbReference type="AlphaFoldDB" id="A0A5B8U887"/>
<dbReference type="InterPro" id="IPR036909">
    <property type="entry name" value="Cyt_c-like_dom_sf"/>
</dbReference>
<protein>
    <submittedName>
        <fullName evidence="6">Cytochrome c</fullName>
    </submittedName>
</protein>
<organism evidence="6 7">
    <name type="scientific">Baekduia soli</name>
    <dbReference type="NCBI Taxonomy" id="496014"/>
    <lineage>
        <taxon>Bacteria</taxon>
        <taxon>Bacillati</taxon>
        <taxon>Actinomycetota</taxon>
        <taxon>Thermoleophilia</taxon>
        <taxon>Solirubrobacterales</taxon>
        <taxon>Baekduiaceae</taxon>
        <taxon>Baekduia</taxon>
    </lineage>
</organism>
<evidence type="ECO:0000259" key="5">
    <source>
        <dbReference type="PROSITE" id="PS51007"/>
    </source>
</evidence>
<name>A0A5B8U887_9ACTN</name>
<dbReference type="GO" id="GO:0009055">
    <property type="term" value="F:electron transfer activity"/>
    <property type="evidence" value="ECO:0007669"/>
    <property type="project" value="InterPro"/>
</dbReference>
<dbReference type="EMBL" id="CP042430">
    <property type="protein sequence ID" value="QEC49329.1"/>
    <property type="molecule type" value="Genomic_DNA"/>
</dbReference>
<dbReference type="Gene3D" id="1.10.760.10">
    <property type="entry name" value="Cytochrome c-like domain"/>
    <property type="match status" value="1"/>
</dbReference>
<dbReference type="KEGG" id="bsol:FSW04_18260"/>
<accession>A0A5B8U887</accession>
<evidence type="ECO:0000313" key="6">
    <source>
        <dbReference type="EMBL" id="QEC49329.1"/>
    </source>
</evidence>
<keyword evidence="7" id="KW-1185">Reference proteome</keyword>
<gene>
    <name evidence="6" type="ORF">FSW04_18260</name>
</gene>
<feature type="domain" description="Cytochrome c" evidence="5">
    <location>
        <begin position="58"/>
        <end position="136"/>
    </location>
</feature>
<dbReference type="InterPro" id="IPR009056">
    <property type="entry name" value="Cyt_c-like_dom"/>
</dbReference>
<dbReference type="OrthoDB" id="3540130at2"/>
<dbReference type="SUPFAM" id="SSF46626">
    <property type="entry name" value="Cytochrome c"/>
    <property type="match status" value="1"/>
</dbReference>
<keyword evidence="1 4" id="KW-0349">Heme</keyword>
<evidence type="ECO:0000313" key="7">
    <source>
        <dbReference type="Proteomes" id="UP000321805"/>
    </source>
</evidence>
<dbReference type="GO" id="GO:0020037">
    <property type="term" value="F:heme binding"/>
    <property type="evidence" value="ECO:0007669"/>
    <property type="project" value="InterPro"/>
</dbReference>
<evidence type="ECO:0000256" key="4">
    <source>
        <dbReference type="PROSITE-ProRule" id="PRU00433"/>
    </source>
</evidence>
<evidence type="ECO:0000256" key="2">
    <source>
        <dbReference type="ARBA" id="ARBA00022723"/>
    </source>
</evidence>
<keyword evidence="3 4" id="KW-0408">Iron</keyword>
<dbReference type="Proteomes" id="UP000321805">
    <property type="component" value="Chromosome"/>
</dbReference>
<reference evidence="6 7" key="1">
    <citation type="journal article" date="2018" name="J. Microbiol.">
        <title>Baekduia soli gen. nov., sp. nov., a novel bacterium isolated from the soil of Baekdu Mountain and proposal of a novel family name, Baekduiaceae fam. nov.</title>
        <authorList>
            <person name="An D.S."/>
            <person name="Siddiqi M.Z."/>
            <person name="Kim K.H."/>
            <person name="Yu H.S."/>
            <person name="Im W.T."/>
        </authorList>
    </citation>
    <scope>NUCLEOTIDE SEQUENCE [LARGE SCALE GENOMIC DNA]</scope>
    <source>
        <strain evidence="6 7">BR7-21</strain>
    </source>
</reference>
<dbReference type="Pfam" id="PF13442">
    <property type="entry name" value="Cytochrome_CBB3"/>
    <property type="match status" value="1"/>
</dbReference>